<dbReference type="PROSITE" id="PS51257">
    <property type="entry name" value="PROKAR_LIPOPROTEIN"/>
    <property type="match status" value="1"/>
</dbReference>
<keyword evidence="1" id="KW-1133">Transmembrane helix</keyword>
<reference evidence="2 3" key="1">
    <citation type="submission" date="2020-10" db="EMBL/GenBank/DDBJ databases">
        <title>Identification of Nocardia species via Next-generation sequencing and recognition of intraspecies genetic diversity.</title>
        <authorList>
            <person name="Li P."/>
            <person name="Li P."/>
            <person name="Lu B."/>
        </authorList>
    </citation>
    <scope>NUCLEOTIDE SEQUENCE [LARGE SCALE GENOMIC DNA]</scope>
    <source>
        <strain evidence="2 3">BJ06-0143</strain>
    </source>
</reference>
<sequence>MSNREEWTSRDTAECVGMLLLTAGALTACTGNLSFDRLASYAQTAGDLAMPVAAGVGGALIAIGVLMIAVRILRVAMLAAAHAFWVYRRRWARVVDDLGLTERQGEKIAVPRIVSVVRHGDEDTVTVRMLPGQTAEQWHARSAALAAEFGAVSARVGFGAVPHRDVVIVFNRRPVPQRPMLALPAPQPHPLPLFLPQEQPQVVPMPLPGQQQRTPGEQVAVRLSGLRLQIVWARVCPQRENEGRSLPLRQRFGVRGGIVWATTTATVPARTWCSSRWQQAVA</sequence>
<gene>
    <name evidence="2" type="ORF">IU449_28525</name>
</gene>
<keyword evidence="1" id="KW-0472">Membrane</keyword>
<keyword evidence="3" id="KW-1185">Reference proteome</keyword>
<organism evidence="2 3">
    <name type="scientific">Nocardia higoensis</name>
    <dbReference type="NCBI Taxonomy" id="228599"/>
    <lineage>
        <taxon>Bacteria</taxon>
        <taxon>Bacillati</taxon>
        <taxon>Actinomycetota</taxon>
        <taxon>Actinomycetes</taxon>
        <taxon>Mycobacteriales</taxon>
        <taxon>Nocardiaceae</taxon>
        <taxon>Nocardia</taxon>
    </lineage>
</organism>
<accession>A0ABS0DJ06</accession>
<dbReference type="Proteomes" id="UP000707731">
    <property type="component" value="Unassembled WGS sequence"/>
</dbReference>
<keyword evidence="1" id="KW-0812">Transmembrane</keyword>
<feature type="transmembrane region" description="Helical" evidence="1">
    <location>
        <begin position="12"/>
        <end position="33"/>
    </location>
</feature>
<evidence type="ECO:0000256" key="1">
    <source>
        <dbReference type="SAM" id="Phobius"/>
    </source>
</evidence>
<proteinExistence type="predicted"/>
<name>A0ABS0DJ06_9NOCA</name>
<comment type="caution">
    <text evidence="2">The sequence shown here is derived from an EMBL/GenBank/DDBJ whole genome shotgun (WGS) entry which is preliminary data.</text>
</comment>
<feature type="transmembrane region" description="Helical" evidence="1">
    <location>
        <begin position="48"/>
        <end position="70"/>
    </location>
</feature>
<evidence type="ECO:0000313" key="3">
    <source>
        <dbReference type="Proteomes" id="UP000707731"/>
    </source>
</evidence>
<dbReference type="RefSeq" id="WP_195005280.1">
    <property type="nucleotide sequence ID" value="NZ_JADLQN010000017.1"/>
</dbReference>
<protein>
    <submittedName>
        <fullName evidence="2">Uncharacterized protein</fullName>
    </submittedName>
</protein>
<evidence type="ECO:0000313" key="2">
    <source>
        <dbReference type="EMBL" id="MBF6358446.1"/>
    </source>
</evidence>
<dbReference type="EMBL" id="JADLQN010000017">
    <property type="protein sequence ID" value="MBF6358446.1"/>
    <property type="molecule type" value="Genomic_DNA"/>
</dbReference>